<comment type="similarity">
    <text evidence="1">Belongs to the PemK/MazF family.</text>
</comment>
<sequence length="171" mass="19995">MAKFNQNRSFFRGEVYFVNFPREPKLGKESSRIMEGPHRAVVLFDSTFPRKTVVVLPITSLYSDKNTTKDTISSDVILKRLEYTNLNGNDAIYNNTITRDSFIKVDQIRSVSRNYLERHVGKILEKDMVKVDLQLINVLSLQETIEEIIEQRVEERLLEIVEQQEIENNQD</sequence>
<dbReference type="InterPro" id="IPR003477">
    <property type="entry name" value="PemK-like"/>
</dbReference>
<dbReference type="Pfam" id="PF02452">
    <property type="entry name" value="PemK_toxin"/>
    <property type="match status" value="1"/>
</dbReference>
<evidence type="ECO:0000256" key="1">
    <source>
        <dbReference type="ARBA" id="ARBA00007521"/>
    </source>
</evidence>
<proteinExistence type="inferred from homology"/>
<evidence type="ECO:0000313" key="4">
    <source>
        <dbReference type="Proteomes" id="UP000264960"/>
    </source>
</evidence>
<dbReference type="Proteomes" id="UP000264960">
    <property type="component" value="Chromosome"/>
</dbReference>
<dbReference type="AlphaFoldDB" id="A0AAD0ML56"/>
<protein>
    <recommendedName>
        <fullName evidence="5">Type II toxin-antitoxin system PemK/MazF family toxin</fullName>
    </recommendedName>
</protein>
<evidence type="ECO:0000256" key="2">
    <source>
        <dbReference type="ARBA" id="ARBA00022649"/>
    </source>
</evidence>
<gene>
    <name evidence="3" type="ORF">C5695_10955</name>
</gene>
<name>A0AAD0ML56_BACPU</name>
<dbReference type="RefSeq" id="WP_117730753.1">
    <property type="nucleotide sequence ID" value="NZ_CP027116.1"/>
</dbReference>
<dbReference type="SUPFAM" id="SSF50118">
    <property type="entry name" value="Cell growth inhibitor/plasmid maintenance toxic component"/>
    <property type="match status" value="1"/>
</dbReference>
<keyword evidence="2" id="KW-1277">Toxin-antitoxin system</keyword>
<organism evidence="3 4">
    <name type="scientific">Bacillus pumilus</name>
    <name type="common">Bacillus mesentericus</name>
    <dbReference type="NCBI Taxonomy" id="1408"/>
    <lineage>
        <taxon>Bacteria</taxon>
        <taxon>Bacillati</taxon>
        <taxon>Bacillota</taxon>
        <taxon>Bacilli</taxon>
        <taxon>Bacillales</taxon>
        <taxon>Bacillaceae</taxon>
        <taxon>Bacillus</taxon>
    </lineage>
</organism>
<evidence type="ECO:0000313" key="3">
    <source>
        <dbReference type="EMBL" id="AVM24327.1"/>
    </source>
</evidence>
<dbReference type="EMBL" id="CP027116">
    <property type="protein sequence ID" value="AVM24327.1"/>
    <property type="molecule type" value="Genomic_DNA"/>
</dbReference>
<accession>A0AAD0ML56</accession>
<dbReference type="GO" id="GO:0003677">
    <property type="term" value="F:DNA binding"/>
    <property type="evidence" value="ECO:0007669"/>
    <property type="project" value="InterPro"/>
</dbReference>
<evidence type="ECO:0008006" key="5">
    <source>
        <dbReference type="Google" id="ProtNLM"/>
    </source>
</evidence>
<dbReference type="Gene3D" id="2.30.30.110">
    <property type="match status" value="1"/>
</dbReference>
<dbReference type="InterPro" id="IPR011067">
    <property type="entry name" value="Plasmid_toxin/cell-grow_inhib"/>
</dbReference>
<reference evidence="3 4" key="1">
    <citation type="submission" date="2018-02" db="EMBL/GenBank/DDBJ databases">
        <title>The complete genome of two Bacillus pumilus strains from Cuatro Cienegas, Coahuila, Mexico.</title>
        <authorList>
            <person name="Zarza E."/>
            <person name="Alcaraz L.D."/>
            <person name="Aguilar-Salinas B."/>
            <person name="Islas A."/>
            <person name="Olmedo-Alvarez G."/>
        </authorList>
    </citation>
    <scope>NUCLEOTIDE SEQUENCE [LARGE SCALE GENOMIC DNA]</scope>
    <source>
        <strain evidence="3 4">145</strain>
    </source>
</reference>